<evidence type="ECO:0000313" key="3">
    <source>
        <dbReference type="EMBL" id="KAB5572964.1"/>
    </source>
</evidence>
<protein>
    <recommendedName>
        <fullName evidence="2">F-box domain-containing protein</fullName>
    </recommendedName>
</protein>
<feature type="compositionally biased region" description="Acidic residues" evidence="1">
    <location>
        <begin position="391"/>
        <end position="405"/>
    </location>
</feature>
<name>A0A5N5P004_9ROSI</name>
<dbReference type="SUPFAM" id="SSF81383">
    <property type="entry name" value="F-box domain"/>
    <property type="match status" value="1"/>
</dbReference>
<evidence type="ECO:0000313" key="4">
    <source>
        <dbReference type="Proteomes" id="UP000326939"/>
    </source>
</evidence>
<feature type="region of interest" description="Disordered" evidence="1">
    <location>
        <begin position="363"/>
        <end position="405"/>
    </location>
</feature>
<dbReference type="InterPro" id="IPR036047">
    <property type="entry name" value="F-box-like_dom_sf"/>
</dbReference>
<reference evidence="4" key="1">
    <citation type="journal article" date="2019" name="Gigascience">
        <title>De novo genome assembly of the endangered Acer yangbiense, a plant species with extremely small populations endemic to Yunnan Province, China.</title>
        <authorList>
            <person name="Yang J."/>
            <person name="Wariss H.M."/>
            <person name="Tao L."/>
            <person name="Zhang R."/>
            <person name="Yun Q."/>
            <person name="Hollingsworth P."/>
            <person name="Dao Z."/>
            <person name="Luo G."/>
            <person name="Guo H."/>
            <person name="Ma Y."/>
            <person name="Sun W."/>
        </authorList>
    </citation>
    <scope>NUCLEOTIDE SEQUENCE [LARGE SCALE GENOMIC DNA]</scope>
    <source>
        <strain evidence="4">cv. br00</strain>
    </source>
</reference>
<dbReference type="InterPro" id="IPR044809">
    <property type="entry name" value="AUF1-like"/>
</dbReference>
<feature type="domain" description="F-box" evidence="2">
    <location>
        <begin position="16"/>
        <end position="64"/>
    </location>
</feature>
<dbReference type="AlphaFoldDB" id="A0A5N5P004"/>
<feature type="compositionally biased region" description="Acidic residues" evidence="1">
    <location>
        <begin position="369"/>
        <end position="382"/>
    </location>
</feature>
<dbReference type="InterPro" id="IPR001810">
    <property type="entry name" value="F-box_dom"/>
</dbReference>
<organism evidence="3 4">
    <name type="scientific">Salix brachista</name>
    <dbReference type="NCBI Taxonomy" id="2182728"/>
    <lineage>
        <taxon>Eukaryota</taxon>
        <taxon>Viridiplantae</taxon>
        <taxon>Streptophyta</taxon>
        <taxon>Embryophyta</taxon>
        <taxon>Tracheophyta</taxon>
        <taxon>Spermatophyta</taxon>
        <taxon>Magnoliopsida</taxon>
        <taxon>eudicotyledons</taxon>
        <taxon>Gunneridae</taxon>
        <taxon>Pentapetalae</taxon>
        <taxon>rosids</taxon>
        <taxon>fabids</taxon>
        <taxon>Malpighiales</taxon>
        <taxon>Salicaceae</taxon>
        <taxon>Saliceae</taxon>
        <taxon>Salix</taxon>
    </lineage>
</organism>
<evidence type="ECO:0000259" key="2">
    <source>
        <dbReference type="PROSITE" id="PS50181"/>
    </source>
</evidence>
<dbReference type="Pfam" id="PF12937">
    <property type="entry name" value="F-box-like"/>
    <property type="match status" value="1"/>
</dbReference>
<dbReference type="PROSITE" id="PS50181">
    <property type="entry name" value="FBOX"/>
    <property type="match status" value="1"/>
</dbReference>
<gene>
    <name evidence="3" type="ORF">DKX38_000158</name>
</gene>
<dbReference type="EMBL" id="VDCV01000001">
    <property type="protein sequence ID" value="KAB5572964.1"/>
    <property type="molecule type" value="Genomic_DNA"/>
</dbReference>
<comment type="caution">
    <text evidence="3">The sequence shown here is derived from an EMBL/GenBank/DDBJ whole genome shotgun (WGS) entry which is preliminary data.</text>
</comment>
<dbReference type="PANTHER" id="PTHR31215">
    <property type="entry name" value="OS05G0510400 PROTEIN-RELATED"/>
    <property type="match status" value="1"/>
</dbReference>
<sequence>MSVSKLTRKDYISDVPDRFLQLPDELIVTILKRTKDAKTLIRCTIVCKRLQYLVTKVDSVVLRFSYPGEAGDYLPCWKSHYHIPQSAFPALMKLFVDLKALEIKLCLCPSLLPCYYGVSRRRNSKFLLKSVDMNDKMHTHMYTAFDIGSLLGADGRISFLESNMLYIGDVKSSLMLSFFLVILCHRPKTLRTVVILGAENYGSGSSGNFRSGSQARDRSEGNVFMEPEHFARFRELSSKTTVDENWLKDPQNLVCWLENHEENKHQLAEKLWLIHKWEGERCNMNESTVKKSDVEELLHSFDEGMDGDNENGDFFRMELPPAFDEGIDGDDENGDFFQMELPPAFDEGIDEDDENGDFFEMELPPGFDEGIDEDDENGDFFEMELPPGFDEGIDEDDENGDFFLM</sequence>
<dbReference type="Proteomes" id="UP000326939">
    <property type="component" value="Chromosome 1"/>
</dbReference>
<proteinExistence type="predicted"/>
<evidence type="ECO:0000256" key="1">
    <source>
        <dbReference type="SAM" id="MobiDB-lite"/>
    </source>
</evidence>
<accession>A0A5N5P004</accession>
<keyword evidence="4" id="KW-1185">Reference proteome</keyword>